<organism evidence="1 2">
    <name type="scientific">Achromobacter ruhlandii</name>
    <dbReference type="NCBI Taxonomy" id="72557"/>
    <lineage>
        <taxon>Bacteria</taxon>
        <taxon>Pseudomonadati</taxon>
        <taxon>Pseudomonadota</taxon>
        <taxon>Betaproteobacteria</taxon>
        <taxon>Burkholderiales</taxon>
        <taxon>Alcaligenaceae</taxon>
        <taxon>Achromobacter</taxon>
    </lineage>
</organism>
<evidence type="ECO:0000313" key="1">
    <source>
        <dbReference type="EMBL" id="CAB3851741.1"/>
    </source>
</evidence>
<dbReference type="EMBL" id="CADILE010000004">
    <property type="protein sequence ID" value="CAB3851741.1"/>
    <property type="molecule type" value="Genomic_DNA"/>
</dbReference>
<dbReference type="AlphaFoldDB" id="A0A2M9GSI1"/>
<gene>
    <name evidence="1" type="ORF">LMG3328_01816</name>
</gene>
<dbReference type="Proteomes" id="UP000494122">
    <property type="component" value="Unassembled WGS sequence"/>
</dbReference>
<reference evidence="1 2" key="1">
    <citation type="submission" date="2020-04" db="EMBL/GenBank/DDBJ databases">
        <authorList>
            <person name="De Canck E."/>
        </authorList>
    </citation>
    <scope>NUCLEOTIDE SEQUENCE [LARGE SCALE GENOMIC DNA]</scope>
    <source>
        <strain evidence="1 2">LMG 3328</strain>
    </source>
</reference>
<protein>
    <submittedName>
        <fullName evidence="1">Uncharacterized protein</fullName>
    </submittedName>
</protein>
<name>A0A2M9GSI1_9BURK</name>
<accession>A0A2M9GSI1</accession>
<dbReference type="RefSeq" id="WP_100509261.1">
    <property type="nucleotide sequence ID" value="NZ_CADILE010000004.1"/>
</dbReference>
<proteinExistence type="predicted"/>
<evidence type="ECO:0000313" key="2">
    <source>
        <dbReference type="Proteomes" id="UP000494122"/>
    </source>
</evidence>
<sequence length="324" mass="35897">MPETTYQRSDAVLCFENFKDAALYFDRVLPLNMGRMRGDSDVGDILVGYPEEVPSAALSHLVDGIEGNTKTYSHATRIIEFTSARWVDFARKAEPYARLWAGKPGTRDETDSAETLNQYEKLRSSYLANDEVSGHPPIRAIFQEYARSLGFEEICVSVPARTAAVATCADPSLTLSQLKLVDTATADWRQIVDLRKDKESHQRLIRLRLFMHSNYTGRPFAFIEDDLARRIHEYEAAARKHGFKTVVSSLTVLLNAKDLQASLGAGLVAGLFGGPLAALGTGLAVEVGQIAVHVADRLHEMRDWRSGHELAYLIETQAKLASGK</sequence>